<dbReference type="PROSITE" id="PS50810">
    <property type="entry name" value="FRATAXIN_2"/>
    <property type="match status" value="1"/>
</dbReference>
<dbReference type="SUPFAM" id="SSF55387">
    <property type="entry name" value="Frataxin/Nqo15-like"/>
    <property type="match status" value="1"/>
</dbReference>
<comment type="function">
    <text evidence="4">Involved in iron-sulfur (Fe-S) cluster assembly. May act as a regulator of Fe-S biogenesis.</text>
</comment>
<keyword evidence="3 4" id="KW-0408">Iron</keyword>
<dbReference type="PROSITE" id="PS01344">
    <property type="entry name" value="FRATAXIN_1"/>
    <property type="match status" value="1"/>
</dbReference>
<comment type="similarity">
    <text evidence="1 4">Belongs to the frataxin family.</text>
</comment>
<gene>
    <name evidence="4 5" type="primary">cyaY</name>
    <name evidence="5" type="ORF">ACFFIT_11015</name>
</gene>
<dbReference type="NCBIfam" id="TIGR03421">
    <property type="entry name" value="FeS_CyaY"/>
    <property type="match status" value="1"/>
</dbReference>
<evidence type="ECO:0000256" key="1">
    <source>
        <dbReference type="ARBA" id="ARBA00008183"/>
    </source>
</evidence>
<dbReference type="SMART" id="SM01219">
    <property type="entry name" value="Frataxin_Cyay"/>
    <property type="match status" value="1"/>
</dbReference>
<proteinExistence type="inferred from homology"/>
<dbReference type="InterPro" id="IPR047584">
    <property type="entry name" value="CyaY"/>
</dbReference>
<dbReference type="HAMAP" id="MF_00142">
    <property type="entry name" value="CyaY"/>
    <property type="match status" value="1"/>
</dbReference>
<reference evidence="5 6" key="1">
    <citation type="submission" date="2024-09" db="EMBL/GenBank/DDBJ databases">
        <authorList>
            <person name="Sun Q."/>
            <person name="Mori K."/>
        </authorList>
    </citation>
    <scope>NUCLEOTIDE SEQUENCE [LARGE SCALE GENOMIC DNA]</scope>
    <source>
        <strain evidence="5 6">CCM 8545</strain>
    </source>
</reference>
<name>A0ABV6CC91_9GAMM</name>
<evidence type="ECO:0000313" key="6">
    <source>
        <dbReference type="Proteomes" id="UP001589758"/>
    </source>
</evidence>
<comment type="caution">
    <text evidence="5">The sequence shown here is derived from an EMBL/GenBank/DDBJ whole genome shotgun (WGS) entry which is preliminary data.</text>
</comment>
<evidence type="ECO:0000256" key="2">
    <source>
        <dbReference type="ARBA" id="ARBA00022723"/>
    </source>
</evidence>
<evidence type="ECO:0000256" key="4">
    <source>
        <dbReference type="HAMAP-Rule" id="MF_00142"/>
    </source>
</evidence>
<dbReference type="InterPro" id="IPR002908">
    <property type="entry name" value="Frataxin/CyaY"/>
</dbReference>
<keyword evidence="2 4" id="KW-0479">Metal-binding</keyword>
<dbReference type="PANTHER" id="PTHR16821:SF2">
    <property type="entry name" value="FRATAXIN, MITOCHONDRIAL"/>
    <property type="match status" value="1"/>
</dbReference>
<organism evidence="5 6">
    <name type="scientific">Thorsellia kenyensis</name>
    <dbReference type="NCBI Taxonomy" id="1549888"/>
    <lineage>
        <taxon>Bacteria</taxon>
        <taxon>Pseudomonadati</taxon>
        <taxon>Pseudomonadota</taxon>
        <taxon>Gammaproteobacteria</taxon>
        <taxon>Enterobacterales</taxon>
        <taxon>Thorselliaceae</taxon>
        <taxon>Thorsellia</taxon>
    </lineage>
</organism>
<dbReference type="PANTHER" id="PTHR16821">
    <property type="entry name" value="FRATAXIN"/>
    <property type="match status" value="1"/>
</dbReference>
<keyword evidence="6" id="KW-1185">Reference proteome</keyword>
<dbReference type="Pfam" id="PF01491">
    <property type="entry name" value="Frataxin_Cyay"/>
    <property type="match status" value="1"/>
</dbReference>
<protein>
    <recommendedName>
        <fullName evidence="4">Iron-sulfur cluster assembly protein CyaY</fullName>
    </recommendedName>
</protein>
<dbReference type="Gene3D" id="3.30.920.10">
    <property type="entry name" value="Frataxin/CyaY"/>
    <property type="match status" value="1"/>
</dbReference>
<dbReference type="InterPro" id="IPR036524">
    <property type="entry name" value="Frataxin/CyaY_sf"/>
</dbReference>
<dbReference type="Proteomes" id="UP001589758">
    <property type="component" value="Unassembled WGS sequence"/>
</dbReference>
<evidence type="ECO:0000313" key="5">
    <source>
        <dbReference type="EMBL" id="MFC0180604.1"/>
    </source>
</evidence>
<dbReference type="RefSeq" id="WP_385877724.1">
    <property type="nucleotide sequence ID" value="NZ_JBHLXE010000105.1"/>
</dbReference>
<sequence length="108" mass="12634">MQDLEFHEKVDTLFFYIEDALDNYTGDYDLDYEIHSGILTISFHDNSKIILNKQEPLHQVWMATKFNGHHFAFDKASNKWLCIRAGDDLFDVLTDALCRQSGETFLIK</sequence>
<evidence type="ECO:0000256" key="3">
    <source>
        <dbReference type="ARBA" id="ARBA00023004"/>
    </source>
</evidence>
<dbReference type="EMBL" id="JBHLXE010000105">
    <property type="protein sequence ID" value="MFC0180604.1"/>
    <property type="molecule type" value="Genomic_DNA"/>
</dbReference>
<accession>A0ABV6CC91</accession>
<dbReference type="InterPro" id="IPR020895">
    <property type="entry name" value="Frataxin_CS"/>
</dbReference>